<evidence type="ECO:0000259" key="2">
    <source>
        <dbReference type="Pfam" id="PF13453"/>
    </source>
</evidence>
<feature type="domain" description="Transcription factor zinc-finger" evidence="2">
    <location>
        <begin position="6"/>
        <end position="40"/>
    </location>
</feature>
<accession>A0ABX7NJR1</accession>
<evidence type="ECO:0000256" key="1">
    <source>
        <dbReference type="SAM" id="MobiDB-lite"/>
    </source>
</evidence>
<dbReference type="InterPro" id="IPR027392">
    <property type="entry name" value="TF_Znf"/>
</dbReference>
<sequence length="66" mass="7316">MPSRACPFCHRTMQVLFHGRIELDRCLDCEATWLDRDELAPLAGASGAPVMLGESSRPGPRWLHPG</sequence>
<dbReference type="Pfam" id="PF13453">
    <property type="entry name" value="Zn_ribbon_TFIIB"/>
    <property type="match status" value="1"/>
</dbReference>
<protein>
    <submittedName>
        <fullName evidence="3">Zf-TFIIB domain-containing protein</fullName>
    </submittedName>
</protein>
<feature type="region of interest" description="Disordered" evidence="1">
    <location>
        <begin position="45"/>
        <end position="66"/>
    </location>
</feature>
<name>A0ABX7NJR1_9BACT</name>
<dbReference type="RefSeq" id="WP_206720700.1">
    <property type="nucleotide sequence ID" value="NZ_CP071090.1"/>
</dbReference>
<organism evidence="3 4">
    <name type="scientific">Pyxidicoccus parkwayensis</name>
    <dbReference type="NCBI Taxonomy" id="2813578"/>
    <lineage>
        <taxon>Bacteria</taxon>
        <taxon>Pseudomonadati</taxon>
        <taxon>Myxococcota</taxon>
        <taxon>Myxococcia</taxon>
        <taxon>Myxococcales</taxon>
        <taxon>Cystobacterineae</taxon>
        <taxon>Myxococcaceae</taxon>
        <taxon>Pyxidicoccus</taxon>
    </lineage>
</organism>
<evidence type="ECO:0000313" key="3">
    <source>
        <dbReference type="EMBL" id="QSQ19112.1"/>
    </source>
</evidence>
<keyword evidence="4" id="KW-1185">Reference proteome</keyword>
<gene>
    <name evidence="3" type="ORF">JY651_27600</name>
</gene>
<evidence type="ECO:0000313" key="4">
    <source>
        <dbReference type="Proteomes" id="UP000662747"/>
    </source>
</evidence>
<dbReference type="EMBL" id="CP071090">
    <property type="protein sequence ID" value="QSQ19112.1"/>
    <property type="molecule type" value="Genomic_DNA"/>
</dbReference>
<proteinExistence type="predicted"/>
<dbReference type="Proteomes" id="UP000662747">
    <property type="component" value="Chromosome"/>
</dbReference>
<reference evidence="3 4" key="1">
    <citation type="submission" date="2021-02" db="EMBL/GenBank/DDBJ databases">
        <title>De Novo genome assembly of isolated myxobacteria.</title>
        <authorList>
            <person name="Stevens D.C."/>
        </authorList>
    </citation>
    <scope>NUCLEOTIDE SEQUENCE [LARGE SCALE GENOMIC DNA]</scope>
    <source>
        <strain evidence="4">SCPEA02</strain>
    </source>
</reference>